<dbReference type="AlphaFoldDB" id="A0A9N9KUI5"/>
<dbReference type="SMART" id="SM00355">
    <property type="entry name" value="ZnF_C2H2"/>
    <property type="match status" value="3"/>
</dbReference>
<feature type="compositionally biased region" description="Polar residues" evidence="2">
    <location>
        <begin position="73"/>
        <end position="85"/>
    </location>
</feature>
<dbReference type="InterPro" id="IPR013087">
    <property type="entry name" value="Znf_C2H2_type"/>
</dbReference>
<evidence type="ECO:0000259" key="3">
    <source>
        <dbReference type="PROSITE" id="PS50157"/>
    </source>
</evidence>
<evidence type="ECO:0000256" key="1">
    <source>
        <dbReference type="PROSITE-ProRule" id="PRU00042"/>
    </source>
</evidence>
<feature type="region of interest" description="Disordered" evidence="2">
    <location>
        <begin position="140"/>
        <end position="173"/>
    </location>
</feature>
<dbReference type="GO" id="GO:0008270">
    <property type="term" value="F:zinc ion binding"/>
    <property type="evidence" value="ECO:0007669"/>
    <property type="project" value="UniProtKB-KW"/>
</dbReference>
<feature type="domain" description="C2H2-type" evidence="3">
    <location>
        <begin position="263"/>
        <end position="290"/>
    </location>
</feature>
<proteinExistence type="predicted"/>
<accession>A0A9N9KUI5</accession>
<dbReference type="PROSITE" id="PS50157">
    <property type="entry name" value="ZINC_FINGER_C2H2_2"/>
    <property type="match status" value="1"/>
</dbReference>
<dbReference type="EMBL" id="CAJVRL010000055">
    <property type="protein sequence ID" value="CAG8953966.1"/>
    <property type="molecule type" value="Genomic_DNA"/>
</dbReference>
<evidence type="ECO:0000313" key="4">
    <source>
        <dbReference type="EMBL" id="CAG8953966.1"/>
    </source>
</evidence>
<comment type="caution">
    <text evidence="4">The sequence shown here is derived from an EMBL/GenBank/DDBJ whole genome shotgun (WGS) entry which is preliminary data.</text>
</comment>
<keyword evidence="1" id="KW-0863">Zinc-finger</keyword>
<evidence type="ECO:0000313" key="5">
    <source>
        <dbReference type="Proteomes" id="UP000696280"/>
    </source>
</evidence>
<sequence length="541" mass="62094">MDSINPKQLATLQNWVKSNGNRLPGKRVMGFLCSETQLSEQQIVCWWENVAPAKYHEPAKQLHSRHATAPQIKMSSTPKQETTKSLPPLPSDYQYHSMDLDFELFPQTQELPAWSPSDAGQGENFFAPSFDFNVQQNIQPWSSSARSSQDRFTRSTSSSSMMNNCPLLSPSSRAGRTSYGSSLWTADTASTLNSVYNPSLQDFIEEEPAATEAQLIQPNVYNPGESTHLTYNSTRENLNHFTRHNIIPNSTSDRPPPVPQITYTCTICHRAFQRKDDWRRHEESHDPQKYWICLIGDPAVPMEGGRMCVFCNRFFSKTEREEMNMHLVREHKINECAHKNPKWHRKDKLKQHLTQVHNLSEDALGLWEEWNRDVRKKWAWGCGYCGECSLTWKDRVNHIAEHYEKQGLVSHSWDESLVVKGLMKQRYSNFNIDDAWTVLNPNGGEQFLKWSSNDARTLKKKLERHSEFPESIASEAKNMATNFVTNYETLAWTSADSRVATLTNPIEYNDVQKACRELPSQKALPSCPVPMEFEPGATNFI</sequence>
<dbReference type="OrthoDB" id="10056939at2759"/>
<organism evidence="4 5">
    <name type="scientific">Hymenoscyphus fraxineus</name>
    <dbReference type="NCBI Taxonomy" id="746836"/>
    <lineage>
        <taxon>Eukaryota</taxon>
        <taxon>Fungi</taxon>
        <taxon>Dikarya</taxon>
        <taxon>Ascomycota</taxon>
        <taxon>Pezizomycotina</taxon>
        <taxon>Leotiomycetes</taxon>
        <taxon>Helotiales</taxon>
        <taxon>Helotiaceae</taxon>
        <taxon>Hymenoscyphus</taxon>
    </lineage>
</organism>
<dbReference type="Gene3D" id="3.30.160.60">
    <property type="entry name" value="Classic Zinc Finger"/>
    <property type="match status" value="1"/>
</dbReference>
<gene>
    <name evidence="4" type="ORF">HYFRA_00009065</name>
</gene>
<keyword evidence="5" id="KW-1185">Reference proteome</keyword>
<keyword evidence="1" id="KW-0479">Metal-binding</keyword>
<evidence type="ECO:0000256" key="2">
    <source>
        <dbReference type="SAM" id="MobiDB-lite"/>
    </source>
</evidence>
<dbReference type="PROSITE" id="PS00028">
    <property type="entry name" value="ZINC_FINGER_C2H2_1"/>
    <property type="match status" value="1"/>
</dbReference>
<keyword evidence="1" id="KW-0862">Zinc</keyword>
<dbReference type="InterPro" id="IPR036236">
    <property type="entry name" value="Znf_C2H2_sf"/>
</dbReference>
<reference evidence="4" key="1">
    <citation type="submission" date="2021-07" db="EMBL/GenBank/DDBJ databases">
        <authorList>
            <person name="Durling M."/>
        </authorList>
    </citation>
    <scope>NUCLEOTIDE SEQUENCE</scope>
</reference>
<name>A0A9N9KUI5_9HELO</name>
<dbReference type="SUPFAM" id="SSF57667">
    <property type="entry name" value="beta-beta-alpha zinc fingers"/>
    <property type="match status" value="1"/>
</dbReference>
<protein>
    <recommendedName>
        <fullName evidence="3">C2H2-type domain-containing protein</fullName>
    </recommendedName>
</protein>
<dbReference type="Proteomes" id="UP000696280">
    <property type="component" value="Unassembled WGS sequence"/>
</dbReference>
<feature type="region of interest" description="Disordered" evidence="2">
    <location>
        <begin position="58"/>
        <end position="87"/>
    </location>
</feature>